<reference evidence="8" key="2">
    <citation type="submission" date="2015-11" db="EMBL/GenBank/DDBJ databases">
        <authorList>
            <person name="Anvar S.Y."/>
        </authorList>
    </citation>
    <scope>NUCLEOTIDE SEQUENCE [LARGE SCALE GENOMIC DNA]</scope>
</reference>
<accession>A0A099UCT7</accession>
<dbReference type="Pfam" id="PF02661">
    <property type="entry name" value="Fic"/>
    <property type="match status" value="1"/>
</dbReference>
<dbReference type="Proteomes" id="UP000064525">
    <property type="component" value="Chromosome I"/>
</dbReference>
<evidence type="ECO:0000256" key="2">
    <source>
        <dbReference type="PIRSR" id="PIRSR640198-1"/>
    </source>
</evidence>
<dbReference type="SUPFAM" id="SSF140931">
    <property type="entry name" value="Fic-like"/>
    <property type="match status" value="1"/>
</dbReference>
<proteinExistence type="predicted"/>
<dbReference type="InterPro" id="IPR026287">
    <property type="entry name" value="SoFic-like"/>
</dbReference>
<dbReference type="STRING" id="76936.BN2458_PEG0922"/>
<reference evidence="6 7" key="1">
    <citation type="journal article" date="2014" name="Genome Announc.">
        <title>Draft genome sequences of eight enterohepatic helicobacter species isolated from both laboratory and wild rodents.</title>
        <authorList>
            <person name="Sheh A."/>
            <person name="Shen Z."/>
            <person name="Fox J.G."/>
        </authorList>
    </citation>
    <scope>NUCLEOTIDE SEQUENCE [LARGE SCALE GENOMIC DNA]</scope>
    <source>
        <strain evidence="6 7">MIT 98-6810</strain>
    </source>
</reference>
<evidence type="ECO:0000313" key="5">
    <source>
        <dbReference type="EMBL" id="CUU39807.1"/>
    </source>
</evidence>
<dbReference type="Pfam" id="PF13784">
    <property type="entry name" value="Fic_N"/>
    <property type="match status" value="1"/>
</dbReference>
<dbReference type="EMBL" id="JRPF02000005">
    <property type="protein sequence ID" value="TLD78538.1"/>
    <property type="molecule type" value="Genomic_DNA"/>
</dbReference>
<evidence type="ECO:0000313" key="7">
    <source>
        <dbReference type="Proteomes" id="UP000029925"/>
    </source>
</evidence>
<sequence length="356" mass="41579">MKEFIPNELPLEIPISENMYKLLVTASRALSELRGIARTIPNRFILINALVLQEAKDSSEIENIITTHDELFLSQVDKSKMAKATKEVQDYGKALQIGFRLISRDRLFRNSHILAIQKRLERNDAGFRRQSGTMLKNPSTGEIKHIPPQHYEDIVRLMSNLEQYINDDSMQDLDPLIKMAIIHYQFESIHPFYDGNGRSGRIINILYLVYKGLLDLPILYLSGYIVRHKAEYYELLQKVRDENAWEEWISYILKGVEYTSKTTTTTIKAIQSLMQHTKDLLKNQTEFYTKDFLETLFIHPYTRIETIASKLNITRQTASKYLKICEELKIMRCVKIGRNHYYVNIGLFELFKKGVC</sequence>
<dbReference type="PATRIC" id="fig|76936.10.peg.900"/>
<dbReference type="InterPro" id="IPR025758">
    <property type="entry name" value="Fic/DOC_N"/>
</dbReference>
<name>A0A099UCT7_9HELI</name>
<feature type="binding site" evidence="1">
    <location>
        <begin position="195"/>
        <end position="201"/>
    </location>
    <ligand>
        <name>ATP</name>
        <dbReference type="ChEBI" id="CHEBI:30616"/>
    </ligand>
</feature>
<dbReference type="OrthoDB" id="9813719at2"/>
<dbReference type="Proteomes" id="UP000029925">
    <property type="component" value="Unassembled WGS sequence"/>
</dbReference>
<feature type="binding site" evidence="1">
    <location>
        <position position="232"/>
    </location>
    <ligand>
        <name>ATP</name>
        <dbReference type="ChEBI" id="CHEBI:30616"/>
    </ligand>
</feature>
<feature type="binding site" evidence="1">
    <location>
        <position position="190"/>
    </location>
    <ligand>
        <name>ATP</name>
        <dbReference type="ChEBI" id="CHEBI:30616"/>
    </ligand>
</feature>
<evidence type="ECO:0000313" key="6">
    <source>
        <dbReference type="EMBL" id="TLD78538.1"/>
    </source>
</evidence>
<dbReference type="AlphaFoldDB" id="A0A099UCT7"/>
<dbReference type="GO" id="GO:0005524">
    <property type="term" value="F:ATP binding"/>
    <property type="evidence" value="ECO:0007669"/>
    <property type="project" value="UniProtKB-KW"/>
</dbReference>
<evidence type="ECO:0000259" key="4">
    <source>
        <dbReference type="PROSITE" id="PS51459"/>
    </source>
</evidence>
<evidence type="ECO:0000256" key="1">
    <source>
        <dbReference type="PIRSR" id="PIRSR038925-1"/>
    </source>
</evidence>
<dbReference type="GeneID" id="78151159"/>
<evidence type="ECO:0000313" key="8">
    <source>
        <dbReference type="Proteomes" id="UP000064525"/>
    </source>
</evidence>
<keyword evidence="7" id="KW-1185">Reference proteome</keyword>
<evidence type="ECO:0000256" key="3">
    <source>
        <dbReference type="PIRSR" id="PIRSR640198-2"/>
    </source>
</evidence>
<dbReference type="RefSeq" id="WP_034342877.1">
    <property type="nucleotide sequence ID" value="NZ_CAMTKE010000005.1"/>
</dbReference>
<dbReference type="PROSITE" id="PS51459">
    <property type="entry name" value="FIDO"/>
    <property type="match status" value="1"/>
</dbReference>
<dbReference type="Pfam" id="PF21248">
    <property type="entry name" value="SoFic-like_C"/>
    <property type="match status" value="1"/>
</dbReference>
<keyword evidence="1" id="KW-0547">Nucleotide-binding</keyword>
<dbReference type="KEGG" id="hty:BN2458_PEG0922"/>
<protein>
    <submittedName>
        <fullName evidence="6">Fic family protein</fullName>
    </submittedName>
    <submittedName>
        <fullName evidence="5">MloA protein, putative</fullName>
    </submittedName>
</protein>
<dbReference type="InterPro" id="IPR003812">
    <property type="entry name" value="Fido"/>
</dbReference>
<dbReference type="InterPro" id="IPR036597">
    <property type="entry name" value="Fido-like_dom_sf"/>
</dbReference>
<dbReference type="PANTHER" id="PTHR13504">
    <property type="entry name" value="FIDO DOMAIN-CONTAINING PROTEIN DDB_G0283145"/>
    <property type="match status" value="1"/>
</dbReference>
<feature type="binding site" evidence="3">
    <location>
        <begin position="232"/>
        <end position="233"/>
    </location>
    <ligand>
        <name>ATP</name>
        <dbReference type="ChEBI" id="CHEBI:30616"/>
    </ligand>
</feature>
<dbReference type="Gene3D" id="1.10.3290.10">
    <property type="entry name" value="Fido-like domain"/>
    <property type="match status" value="1"/>
</dbReference>
<dbReference type="InterPro" id="IPR040198">
    <property type="entry name" value="Fido_containing"/>
</dbReference>
<reference evidence="5" key="3">
    <citation type="submission" date="2015-11" db="EMBL/GenBank/DDBJ databases">
        <authorList>
            <person name="Zhang Y."/>
            <person name="Guo Z."/>
        </authorList>
    </citation>
    <scope>NUCLEOTIDE SEQUENCE</scope>
    <source>
        <strain evidence="5">1</strain>
    </source>
</reference>
<gene>
    <name evidence="5" type="ORF">BN2458_PEG0922</name>
    <name evidence="6" type="ORF">LS75_006020</name>
</gene>
<dbReference type="SUPFAM" id="SSF46785">
    <property type="entry name" value="Winged helix' DNA-binding domain"/>
    <property type="match status" value="1"/>
</dbReference>
<organism evidence="5 8">
    <name type="scientific">Helicobacter typhlonius</name>
    <dbReference type="NCBI Taxonomy" id="76936"/>
    <lineage>
        <taxon>Bacteria</taxon>
        <taxon>Pseudomonadati</taxon>
        <taxon>Campylobacterota</taxon>
        <taxon>Epsilonproteobacteria</taxon>
        <taxon>Campylobacterales</taxon>
        <taxon>Helicobacteraceae</taxon>
        <taxon>Helicobacter</taxon>
    </lineage>
</organism>
<dbReference type="InterPro" id="IPR048770">
    <property type="entry name" value="SoFic-like_C"/>
</dbReference>
<feature type="binding site" evidence="3">
    <location>
        <begin position="194"/>
        <end position="201"/>
    </location>
    <ligand>
        <name>ATP</name>
        <dbReference type="ChEBI" id="CHEBI:30616"/>
    </ligand>
</feature>
<feature type="active site" evidence="2">
    <location>
        <position position="190"/>
    </location>
</feature>
<keyword evidence="1" id="KW-0067">ATP-binding</keyword>
<dbReference type="EMBL" id="LN907858">
    <property type="protein sequence ID" value="CUU39807.1"/>
    <property type="molecule type" value="Genomic_DNA"/>
</dbReference>
<feature type="domain" description="Fido" evidence="4">
    <location>
        <begin position="103"/>
        <end position="254"/>
    </location>
</feature>
<dbReference type="PANTHER" id="PTHR13504:SF35">
    <property type="entry name" value="PROTEIN ADENYLYLTRANSFERASE SOFIC"/>
    <property type="match status" value="1"/>
</dbReference>
<dbReference type="PIRSF" id="PIRSF038925">
    <property type="entry name" value="AMP-prot_trans"/>
    <property type="match status" value="1"/>
</dbReference>
<dbReference type="InterPro" id="IPR036390">
    <property type="entry name" value="WH_DNA-bd_sf"/>
</dbReference>
<feature type="binding site" evidence="1">
    <location>
        <position position="62"/>
    </location>
    <ligand>
        <name>ATP</name>
        <dbReference type="ChEBI" id="CHEBI:30616"/>
    </ligand>
</feature>